<dbReference type="PROSITE" id="PS00356">
    <property type="entry name" value="HTH_LACI_1"/>
    <property type="match status" value="1"/>
</dbReference>
<dbReference type="CDD" id="cd06267">
    <property type="entry name" value="PBP1_LacI_sugar_binding-like"/>
    <property type="match status" value="1"/>
</dbReference>
<evidence type="ECO:0000259" key="5">
    <source>
        <dbReference type="PROSITE" id="PS50932"/>
    </source>
</evidence>
<dbReference type="PANTHER" id="PTHR30146">
    <property type="entry name" value="LACI-RELATED TRANSCRIPTIONAL REPRESSOR"/>
    <property type="match status" value="1"/>
</dbReference>
<accession>A0ABY4N658</accession>
<dbReference type="RefSeq" id="WP_249478812.1">
    <property type="nucleotide sequence ID" value="NZ_CP097218.1"/>
</dbReference>
<gene>
    <name evidence="6" type="ORF">M4486_18625</name>
</gene>
<dbReference type="Gene3D" id="1.10.260.40">
    <property type="entry name" value="lambda repressor-like DNA-binding domains"/>
    <property type="match status" value="1"/>
</dbReference>
<dbReference type="InterPro" id="IPR010982">
    <property type="entry name" value="Lambda_DNA-bd_dom_sf"/>
</dbReference>
<dbReference type="Proteomes" id="UP001055868">
    <property type="component" value="Chromosome"/>
</dbReference>
<dbReference type="Gene3D" id="3.40.50.2300">
    <property type="match status" value="2"/>
</dbReference>
<evidence type="ECO:0000256" key="2">
    <source>
        <dbReference type="ARBA" id="ARBA00023125"/>
    </source>
</evidence>
<organism evidence="6 7">
    <name type="scientific">Brachybacterium kimchii</name>
    <dbReference type="NCBI Taxonomy" id="2942909"/>
    <lineage>
        <taxon>Bacteria</taxon>
        <taxon>Bacillati</taxon>
        <taxon>Actinomycetota</taxon>
        <taxon>Actinomycetes</taxon>
        <taxon>Micrococcales</taxon>
        <taxon>Dermabacteraceae</taxon>
        <taxon>Brachybacterium</taxon>
    </lineage>
</organism>
<evidence type="ECO:0000256" key="4">
    <source>
        <dbReference type="SAM" id="MobiDB-lite"/>
    </source>
</evidence>
<protein>
    <submittedName>
        <fullName evidence="6">LacI family transcriptional regulator</fullName>
    </submittedName>
</protein>
<reference evidence="6" key="1">
    <citation type="submission" date="2022-05" db="EMBL/GenBank/DDBJ databases">
        <title>Genomic analysis of Brachybacterium sp. CBA3104.</title>
        <authorList>
            <person name="Roh S.W."/>
            <person name="Kim Y.B."/>
            <person name="Kim Y."/>
        </authorList>
    </citation>
    <scope>NUCLEOTIDE SEQUENCE</scope>
    <source>
        <strain evidence="6">CBA3104</strain>
    </source>
</reference>
<sequence>MARRVSIKDVAKAAGVSWKTVSNVVNDRPVVRPETRERVERAISELGYVPNTIGRELRGGPTHTIALVLPELSNPYFAQLAQMLHVAAKERGYTVSVELSLGRGEVERAHVRGRISRPVDAVVISPEALDPVEIRDRGDGPPLVLLGEHLLSAEGVTHVAVDNVEASADVVRHLVERGYRRPVFLGGEAEQRSAGTDRLAGFRAACRASGIASDPERIAHVGAWDMAEGRRAVLDLVERGVAFDAISAANDQLAIGALAGLREVGLDVPADVGVVGWDDTPGARHAHPALSSIGPDLDDLIAATLDAAIGPGTGAEDVTGGGAGVGTEPGAEPATEPGTGAGESDGREHVVPYRLVARESSAGPRR</sequence>
<feature type="domain" description="HTH lacI-type" evidence="5">
    <location>
        <begin position="5"/>
        <end position="59"/>
    </location>
</feature>
<evidence type="ECO:0000313" key="7">
    <source>
        <dbReference type="Proteomes" id="UP001055868"/>
    </source>
</evidence>
<dbReference type="EMBL" id="CP097218">
    <property type="protein sequence ID" value="UQN29619.1"/>
    <property type="molecule type" value="Genomic_DNA"/>
</dbReference>
<dbReference type="Pfam" id="PF13377">
    <property type="entry name" value="Peripla_BP_3"/>
    <property type="match status" value="1"/>
</dbReference>
<dbReference type="InterPro" id="IPR046335">
    <property type="entry name" value="LacI/GalR-like_sensor"/>
</dbReference>
<dbReference type="PANTHER" id="PTHR30146:SF109">
    <property type="entry name" value="HTH-TYPE TRANSCRIPTIONAL REGULATOR GALS"/>
    <property type="match status" value="1"/>
</dbReference>
<dbReference type="InterPro" id="IPR000843">
    <property type="entry name" value="HTH_LacI"/>
</dbReference>
<dbReference type="CDD" id="cd01392">
    <property type="entry name" value="HTH_LacI"/>
    <property type="match status" value="1"/>
</dbReference>
<keyword evidence="2" id="KW-0238">DNA-binding</keyword>
<dbReference type="SUPFAM" id="SSF47413">
    <property type="entry name" value="lambda repressor-like DNA-binding domains"/>
    <property type="match status" value="1"/>
</dbReference>
<evidence type="ECO:0000313" key="6">
    <source>
        <dbReference type="EMBL" id="UQN29619.1"/>
    </source>
</evidence>
<keyword evidence="3" id="KW-0804">Transcription</keyword>
<dbReference type="SUPFAM" id="SSF53822">
    <property type="entry name" value="Periplasmic binding protein-like I"/>
    <property type="match status" value="1"/>
</dbReference>
<dbReference type="PROSITE" id="PS50932">
    <property type="entry name" value="HTH_LACI_2"/>
    <property type="match status" value="1"/>
</dbReference>
<name>A0ABY4N658_9MICO</name>
<keyword evidence="7" id="KW-1185">Reference proteome</keyword>
<dbReference type="Pfam" id="PF00356">
    <property type="entry name" value="LacI"/>
    <property type="match status" value="1"/>
</dbReference>
<dbReference type="SMART" id="SM00354">
    <property type="entry name" value="HTH_LACI"/>
    <property type="match status" value="1"/>
</dbReference>
<evidence type="ECO:0000256" key="1">
    <source>
        <dbReference type="ARBA" id="ARBA00023015"/>
    </source>
</evidence>
<feature type="region of interest" description="Disordered" evidence="4">
    <location>
        <begin position="312"/>
        <end position="366"/>
    </location>
</feature>
<proteinExistence type="predicted"/>
<evidence type="ECO:0000256" key="3">
    <source>
        <dbReference type="ARBA" id="ARBA00023163"/>
    </source>
</evidence>
<dbReference type="InterPro" id="IPR028082">
    <property type="entry name" value="Peripla_BP_I"/>
</dbReference>
<keyword evidence="1" id="KW-0805">Transcription regulation</keyword>